<feature type="transmembrane region" description="Helical" evidence="1">
    <location>
        <begin position="1099"/>
        <end position="1120"/>
    </location>
</feature>
<feature type="domain" description="CAAX prenyl protease 2/Lysostaphin resistance protein A-like" evidence="2">
    <location>
        <begin position="414"/>
        <end position="508"/>
    </location>
</feature>
<keyword evidence="1" id="KW-0472">Membrane</keyword>
<proteinExistence type="predicted"/>
<dbReference type="Proteomes" id="UP000664277">
    <property type="component" value="Unassembled WGS sequence"/>
</dbReference>
<evidence type="ECO:0000256" key="1">
    <source>
        <dbReference type="SAM" id="Phobius"/>
    </source>
</evidence>
<keyword evidence="1" id="KW-1133">Transmembrane helix</keyword>
<sequence length="1139" mass="130811">MAERENMTGNNKEKTDKTILLVLLFLGIFGLASYFKLQEAVFPSASINFSKSKDEIRKIADQWIKDLQSPGNYPIVSTIFNVDSSAKNFFDFKLGTREANRVMKEEAPVFYWDLRYCEPKNIENIRMQISPDGSLVAYQFNADQDRKLPSISHEEAKERATAFLCRTTGLKEDSFDLQSDKIEQRRGRTDHSFTFERKDKIYQGARLRTDVKIAGNLISEYNSMVHLPDSWQQEYKTIRTNNELLQSVAQIFYILLFPLSIVVAVVHWRRGNIRGRFVFTTAAILTAINLADSYNEFPYKLFGYDSDTSYESFLLQTLLSPWLGAIFVFIISCLLASAGEIIYRKLFPEKMALEEFFTLRGLRSQEGRTGILLGILWCAVSLGYQIYYYYIGRKAGFWCPIQVDDYQIYASFLPWIGAISLAVFASSSEEILYRVLFIGFARKAGLKNFFLINFLQATAWGFMHSSYEQQPCYARGLEISIEGMLDGFILQRFGLLPCLLSHYMFDAFCCVTPLFKAPPSLAISAAVPFLPVLIILFLSRKKTEEKPLLNKDLLLKENQEASVDEKLPVIEYNPIKWRLRWRIIAFIVAALGLVYLLDHKTELYGEKVKVLKIDRPKAIEAARMALVERKIDLSGYEAYTGLNNSYPDHIEEFQYIFEKSGLKRTIEIADKIERSALISVQFVKPLTQETYGVILDEEGKVLNIRVNIPEHDRGAKLDKSQAIARARSFLQNNRPVYSPLEEDQYKVEKQENRIDHEVTFKVPPYHVAEAPLKVTTSVKGDLACNIGHYWDLPTEWTKKREIKKLKDEVADFLKQANVYVMLIAVCCACYVTIRRANLRWKLALSLALLWGLLNIAELPLTLHNLYAYYKVEEPLQSFYIRLLIDKGLSLFLQFIGATFALTMVLSIMPENVKGNLNTLLTMLIPSREKELSKTHRDYWLDGIILGLAACLTHLLFERSGELATIFFAHELPRSYAETDTLSGAFNSIGPLYSLLDSLREIISQPCNYLCVGALLYVLKIRRFYQAFLICLLLNVPGLLLQRTVPDMVLFLIPALLRFSFLYLVTAWSVRHNLLALFMFALFSQLLLRFNLFIEAGKRVFIWDLLALLMLALVPLIYLTFNQRLHKLSKALTSKKFSKT</sequence>
<feature type="transmembrane region" description="Helical" evidence="1">
    <location>
        <begin position="521"/>
        <end position="539"/>
    </location>
</feature>
<feature type="transmembrane region" description="Helical" evidence="1">
    <location>
        <begin position="1073"/>
        <end position="1093"/>
    </location>
</feature>
<dbReference type="GO" id="GO:0004175">
    <property type="term" value="F:endopeptidase activity"/>
    <property type="evidence" value="ECO:0007669"/>
    <property type="project" value="UniProtKB-ARBA"/>
</dbReference>
<keyword evidence="3" id="KW-0378">Hydrolase</keyword>
<organism evidence="3 4">
    <name type="scientific">Candidatus Obscuribacter phosphatis</name>
    <dbReference type="NCBI Taxonomy" id="1906157"/>
    <lineage>
        <taxon>Bacteria</taxon>
        <taxon>Bacillati</taxon>
        <taxon>Candidatus Melainabacteria</taxon>
        <taxon>Candidatus Obscuribacterales</taxon>
        <taxon>Candidatus Obscuribacteraceae</taxon>
        <taxon>Candidatus Obscuribacter</taxon>
    </lineage>
</organism>
<feature type="transmembrane region" description="Helical" evidence="1">
    <location>
        <begin position="322"/>
        <end position="343"/>
    </location>
</feature>
<feature type="transmembrane region" description="Helical" evidence="1">
    <location>
        <begin position="845"/>
        <end position="868"/>
    </location>
</feature>
<feature type="transmembrane region" description="Helical" evidence="1">
    <location>
        <begin position="493"/>
        <end position="515"/>
    </location>
</feature>
<feature type="transmembrane region" description="Helical" evidence="1">
    <location>
        <begin position="20"/>
        <end position="37"/>
    </location>
</feature>
<dbReference type="GO" id="GO:0080120">
    <property type="term" value="P:CAAX-box protein maturation"/>
    <property type="evidence" value="ECO:0007669"/>
    <property type="project" value="UniProtKB-ARBA"/>
</dbReference>
<dbReference type="GO" id="GO:0008237">
    <property type="term" value="F:metallopeptidase activity"/>
    <property type="evidence" value="ECO:0007669"/>
    <property type="project" value="UniProtKB-KW"/>
</dbReference>
<feature type="transmembrane region" description="Helical" evidence="1">
    <location>
        <begin position="244"/>
        <end position="266"/>
    </location>
</feature>
<dbReference type="InterPro" id="IPR003675">
    <property type="entry name" value="Rce1/LyrA-like_dom"/>
</dbReference>
<dbReference type="Pfam" id="PF02517">
    <property type="entry name" value="Rce1-like"/>
    <property type="match status" value="1"/>
</dbReference>
<feature type="transmembrane region" description="Helical" evidence="1">
    <location>
        <begin position="406"/>
        <end position="425"/>
    </location>
</feature>
<feature type="transmembrane region" description="Helical" evidence="1">
    <location>
        <begin position="1047"/>
        <end position="1066"/>
    </location>
</feature>
<feature type="transmembrane region" description="Helical" evidence="1">
    <location>
        <begin position="888"/>
        <end position="908"/>
    </location>
</feature>
<accession>A0A8J7PCN1</accession>
<keyword evidence="3" id="KW-0482">Metalloprotease</keyword>
<comment type="caution">
    <text evidence="3">The sequence shown here is derived from an EMBL/GenBank/DDBJ whole genome shotgun (WGS) entry which is preliminary data.</text>
</comment>
<protein>
    <submittedName>
        <fullName evidence="3">CPBP family intramembrane metalloprotease</fullName>
    </submittedName>
</protein>
<feature type="transmembrane region" description="Helical" evidence="1">
    <location>
        <begin position="273"/>
        <end position="291"/>
    </location>
</feature>
<feature type="transmembrane region" description="Helical" evidence="1">
    <location>
        <begin position="1023"/>
        <end position="1041"/>
    </location>
</feature>
<feature type="transmembrane region" description="Helical" evidence="1">
    <location>
        <begin position="938"/>
        <end position="956"/>
    </location>
</feature>
<keyword evidence="1" id="KW-0812">Transmembrane</keyword>
<name>A0A8J7PCN1_9BACT</name>
<feature type="transmembrane region" description="Helical" evidence="1">
    <location>
        <begin position="370"/>
        <end position="391"/>
    </location>
</feature>
<feature type="transmembrane region" description="Helical" evidence="1">
    <location>
        <begin position="579"/>
        <end position="597"/>
    </location>
</feature>
<keyword evidence="3" id="KW-0645">Protease</keyword>
<dbReference type="AlphaFoldDB" id="A0A8J7PCN1"/>
<reference evidence="3" key="1">
    <citation type="submission" date="2021-02" db="EMBL/GenBank/DDBJ databases">
        <title>Genome-Resolved Metagenomics of a Microbial Community Performing Photosynthetic Biological Nutrient Removal.</title>
        <authorList>
            <person name="Mcdaniel E.A."/>
        </authorList>
    </citation>
    <scope>NUCLEOTIDE SEQUENCE</scope>
    <source>
        <strain evidence="3">UWPOB_OBS1</strain>
    </source>
</reference>
<feature type="transmembrane region" description="Helical" evidence="1">
    <location>
        <begin position="816"/>
        <end position="833"/>
    </location>
</feature>
<evidence type="ECO:0000313" key="4">
    <source>
        <dbReference type="Proteomes" id="UP000664277"/>
    </source>
</evidence>
<dbReference type="EMBL" id="JAFLCK010000036">
    <property type="protein sequence ID" value="MBN8662347.1"/>
    <property type="molecule type" value="Genomic_DNA"/>
</dbReference>
<gene>
    <name evidence="3" type="ORF">J0M35_18400</name>
</gene>
<evidence type="ECO:0000259" key="2">
    <source>
        <dbReference type="Pfam" id="PF02517"/>
    </source>
</evidence>
<evidence type="ECO:0000313" key="3">
    <source>
        <dbReference type="EMBL" id="MBN8662347.1"/>
    </source>
</evidence>